<dbReference type="InterPro" id="IPR003688">
    <property type="entry name" value="TraG/VirD4"/>
</dbReference>
<gene>
    <name evidence="7" type="ORF">HQ865_22795</name>
</gene>
<evidence type="ECO:0000313" key="8">
    <source>
        <dbReference type="Proteomes" id="UP000505355"/>
    </source>
</evidence>
<name>A0A7D4QB82_9SPHI</name>
<protein>
    <submittedName>
        <fullName evidence="7">Type IV secretory system conjugative DNA transfer family protein</fullName>
    </submittedName>
</protein>
<keyword evidence="3" id="KW-1003">Cell membrane</keyword>
<organism evidence="7 8">
    <name type="scientific">Mucilaginibacter mali</name>
    <dbReference type="NCBI Taxonomy" id="2740462"/>
    <lineage>
        <taxon>Bacteria</taxon>
        <taxon>Pseudomonadati</taxon>
        <taxon>Bacteroidota</taxon>
        <taxon>Sphingobacteriia</taxon>
        <taxon>Sphingobacteriales</taxon>
        <taxon>Sphingobacteriaceae</taxon>
        <taxon>Mucilaginibacter</taxon>
    </lineage>
</organism>
<dbReference type="SUPFAM" id="SSF52540">
    <property type="entry name" value="P-loop containing nucleoside triphosphate hydrolases"/>
    <property type="match status" value="1"/>
</dbReference>
<evidence type="ECO:0000256" key="5">
    <source>
        <dbReference type="ARBA" id="ARBA00022989"/>
    </source>
</evidence>
<comment type="subcellular location">
    <subcellularLocation>
        <location evidence="1">Cell membrane</location>
        <topology evidence="1">Multi-pass membrane protein</topology>
    </subcellularLocation>
</comment>
<evidence type="ECO:0000256" key="6">
    <source>
        <dbReference type="ARBA" id="ARBA00023136"/>
    </source>
</evidence>
<dbReference type="Proteomes" id="UP000505355">
    <property type="component" value="Chromosome"/>
</dbReference>
<evidence type="ECO:0000256" key="1">
    <source>
        <dbReference type="ARBA" id="ARBA00004651"/>
    </source>
</evidence>
<dbReference type="PANTHER" id="PTHR37937:SF1">
    <property type="entry name" value="CONJUGATIVE TRANSFER: DNA TRANSPORT"/>
    <property type="match status" value="1"/>
</dbReference>
<dbReference type="GO" id="GO:0005886">
    <property type="term" value="C:plasma membrane"/>
    <property type="evidence" value="ECO:0007669"/>
    <property type="project" value="UniProtKB-SubCell"/>
</dbReference>
<sequence>MKAIQFIIGLIADFFGALADAFHQQDGFNAAFGSERLIGSRLNKGFVYSKSRKLSRKASHSNFLITGITGKGKSTRLIAKSIFTLRNCSMIIHDPSMELYSLASGFLSKFFVVKTLNFSNDAVSSGYNPLSRIRKPGDVSKLAHMLVAILEKGSGDPYWSLASKKLCQIIIRIVLLQPEEHHHICNCVRVLKYFQTEPSKTDTWVARSGDEKLILDYKALIATPERTLQNVVASLSAALEIYDTPSIAKVCSSDTIDFEAIRKTPHVIFLHNSIADQAFLSTLTSVYFEQFFNFILERLPGRGDLDVFCILDEASSLKIPLLPLFLANCRKFRCGNLLAIQGKSQLQSFYGQDATSIVSNCSTRLYLPGISDVDELREIETLSGKCTYRGRDGKQVTRQLVTADEIRQLHDDRTLILSGNHPIIRGRSSFYFRSPLYRRYAAIPPLPMGSDIPGGPIAFL</sequence>
<dbReference type="RefSeq" id="WP_173417121.1">
    <property type="nucleotide sequence ID" value="NZ_CP054139.1"/>
</dbReference>
<accession>A0A7D4QB82</accession>
<keyword evidence="6" id="KW-0472">Membrane</keyword>
<keyword evidence="5" id="KW-1133">Transmembrane helix</keyword>
<dbReference type="EMBL" id="CP054139">
    <property type="protein sequence ID" value="QKJ32471.1"/>
    <property type="molecule type" value="Genomic_DNA"/>
</dbReference>
<dbReference type="InterPro" id="IPR027417">
    <property type="entry name" value="P-loop_NTPase"/>
</dbReference>
<keyword evidence="4" id="KW-0812">Transmembrane</keyword>
<evidence type="ECO:0000256" key="4">
    <source>
        <dbReference type="ARBA" id="ARBA00022692"/>
    </source>
</evidence>
<reference evidence="7 8" key="1">
    <citation type="submission" date="2020-05" db="EMBL/GenBank/DDBJ databases">
        <title>Mucilaginibacter mali sp. nov.</title>
        <authorList>
            <person name="Kim H.S."/>
            <person name="Lee K.C."/>
            <person name="Suh M.K."/>
            <person name="Kim J.-S."/>
            <person name="Han K.-I."/>
            <person name="Eom M.K."/>
            <person name="Shin Y.K."/>
            <person name="Lee J.-S."/>
        </authorList>
    </citation>
    <scope>NUCLEOTIDE SEQUENCE [LARGE SCALE GENOMIC DNA]</scope>
    <source>
        <strain evidence="7 8">G2-14</strain>
    </source>
</reference>
<evidence type="ECO:0000256" key="2">
    <source>
        <dbReference type="ARBA" id="ARBA00008806"/>
    </source>
</evidence>
<dbReference type="CDD" id="cd01127">
    <property type="entry name" value="TrwB_TraG_TraD_VirD4"/>
    <property type="match status" value="1"/>
</dbReference>
<dbReference type="InterPro" id="IPR051539">
    <property type="entry name" value="T4SS-coupling_protein"/>
</dbReference>
<comment type="similarity">
    <text evidence="2">Belongs to the VirD4/TraG family.</text>
</comment>
<dbReference type="PANTHER" id="PTHR37937">
    <property type="entry name" value="CONJUGATIVE TRANSFER: DNA TRANSPORT"/>
    <property type="match status" value="1"/>
</dbReference>
<dbReference type="Pfam" id="PF02534">
    <property type="entry name" value="T4SS-DNA_transf"/>
    <property type="match status" value="1"/>
</dbReference>
<dbReference type="AlphaFoldDB" id="A0A7D4QB82"/>
<evidence type="ECO:0000256" key="3">
    <source>
        <dbReference type="ARBA" id="ARBA00022475"/>
    </source>
</evidence>
<keyword evidence="8" id="KW-1185">Reference proteome</keyword>
<evidence type="ECO:0000313" key="7">
    <source>
        <dbReference type="EMBL" id="QKJ32471.1"/>
    </source>
</evidence>
<dbReference type="KEGG" id="mmab:HQ865_22795"/>
<proteinExistence type="inferred from homology"/>
<dbReference type="Gene3D" id="3.40.50.300">
    <property type="entry name" value="P-loop containing nucleotide triphosphate hydrolases"/>
    <property type="match status" value="1"/>
</dbReference>